<name>A0AAD4MGR1_9BILA</name>
<comment type="caution">
    <text evidence="1">The sequence shown here is derived from an EMBL/GenBank/DDBJ whole genome shotgun (WGS) entry which is preliminary data.</text>
</comment>
<keyword evidence="2" id="KW-1185">Reference proteome</keyword>
<evidence type="ECO:0000313" key="1">
    <source>
        <dbReference type="EMBL" id="KAI1693945.1"/>
    </source>
</evidence>
<dbReference type="Proteomes" id="UP001201812">
    <property type="component" value="Unassembled WGS sequence"/>
</dbReference>
<organism evidence="1 2">
    <name type="scientific">Ditylenchus destructor</name>
    <dbReference type="NCBI Taxonomy" id="166010"/>
    <lineage>
        <taxon>Eukaryota</taxon>
        <taxon>Metazoa</taxon>
        <taxon>Ecdysozoa</taxon>
        <taxon>Nematoda</taxon>
        <taxon>Chromadorea</taxon>
        <taxon>Rhabditida</taxon>
        <taxon>Tylenchina</taxon>
        <taxon>Tylenchomorpha</taxon>
        <taxon>Sphaerularioidea</taxon>
        <taxon>Anguinidae</taxon>
        <taxon>Anguininae</taxon>
        <taxon>Ditylenchus</taxon>
    </lineage>
</organism>
<dbReference type="EMBL" id="JAKKPZ010000569">
    <property type="protein sequence ID" value="KAI1693945.1"/>
    <property type="molecule type" value="Genomic_DNA"/>
</dbReference>
<accession>A0AAD4MGR1</accession>
<gene>
    <name evidence="1" type="ORF">DdX_20369</name>
</gene>
<proteinExistence type="predicted"/>
<reference evidence="1" key="1">
    <citation type="submission" date="2022-01" db="EMBL/GenBank/DDBJ databases">
        <title>Genome Sequence Resource for Two Populations of Ditylenchus destructor, the Migratory Endoparasitic Phytonematode.</title>
        <authorList>
            <person name="Zhang H."/>
            <person name="Lin R."/>
            <person name="Xie B."/>
        </authorList>
    </citation>
    <scope>NUCLEOTIDE SEQUENCE</scope>
    <source>
        <strain evidence="1">BazhouSP</strain>
    </source>
</reference>
<dbReference type="AlphaFoldDB" id="A0AAD4MGR1"/>
<protein>
    <submittedName>
        <fullName evidence="1">Uncharacterized protein</fullName>
    </submittedName>
</protein>
<sequence length="104" mass="12337">MTFLKLLGQIFGKSQRDNIPQNHPEYNPEPLVPRKDVWTGLGSDIQIDVFRFLRPYDVRKFCVKVNRNGLKFCVENRQYLPRPRILPRITVDERYSNAEVKAFE</sequence>
<evidence type="ECO:0000313" key="2">
    <source>
        <dbReference type="Proteomes" id="UP001201812"/>
    </source>
</evidence>